<feature type="region of interest" description="Disordered" evidence="1">
    <location>
        <begin position="29"/>
        <end position="59"/>
    </location>
</feature>
<dbReference type="EMBL" id="BLLF01000900">
    <property type="protein sequence ID" value="GFH15793.1"/>
    <property type="molecule type" value="Genomic_DNA"/>
</dbReference>
<keyword evidence="3" id="KW-1185">Reference proteome</keyword>
<name>A0A699YZS3_HAELA</name>
<comment type="caution">
    <text evidence="2">The sequence shown here is derived from an EMBL/GenBank/DDBJ whole genome shotgun (WGS) entry which is preliminary data.</text>
</comment>
<feature type="compositionally biased region" description="Low complexity" evidence="1">
    <location>
        <begin position="29"/>
        <end position="40"/>
    </location>
</feature>
<evidence type="ECO:0000256" key="1">
    <source>
        <dbReference type="SAM" id="MobiDB-lite"/>
    </source>
</evidence>
<evidence type="ECO:0000313" key="2">
    <source>
        <dbReference type="EMBL" id="GFH15793.1"/>
    </source>
</evidence>
<organism evidence="2 3">
    <name type="scientific">Haematococcus lacustris</name>
    <name type="common">Green alga</name>
    <name type="synonym">Haematococcus pluvialis</name>
    <dbReference type="NCBI Taxonomy" id="44745"/>
    <lineage>
        <taxon>Eukaryota</taxon>
        <taxon>Viridiplantae</taxon>
        <taxon>Chlorophyta</taxon>
        <taxon>core chlorophytes</taxon>
        <taxon>Chlorophyceae</taxon>
        <taxon>CS clade</taxon>
        <taxon>Chlamydomonadales</taxon>
        <taxon>Haematococcaceae</taxon>
        <taxon>Haematococcus</taxon>
    </lineage>
</organism>
<reference evidence="2 3" key="1">
    <citation type="submission" date="2020-02" db="EMBL/GenBank/DDBJ databases">
        <title>Draft genome sequence of Haematococcus lacustris strain NIES-144.</title>
        <authorList>
            <person name="Morimoto D."/>
            <person name="Nakagawa S."/>
            <person name="Yoshida T."/>
            <person name="Sawayama S."/>
        </authorList>
    </citation>
    <scope>NUCLEOTIDE SEQUENCE [LARGE SCALE GENOMIC DNA]</scope>
    <source>
        <strain evidence="2 3">NIES-144</strain>
    </source>
</reference>
<evidence type="ECO:0000313" key="3">
    <source>
        <dbReference type="Proteomes" id="UP000485058"/>
    </source>
</evidence>
<protein>
    <submittedName>
        <fullName evidence="2">Uncharacterized protein</fullName>
    </submittedName>
</protein>
<dbReference type="Proteomes" id="UP000485058">
    <property type="component" value="Unassembled WGS sequence"/>
</dbReference>
<dbReference type="AlphaFoldDB" id="A0A699YZS3"/>
<proteinExistence type="predicted"/>
<feature type="compositionally biased region" description="Low complexity" evidence="1">
    <location>
        <begin position="48"/>
        <end position="59"/>
    </location>
</feature>
<sequence>MLSSPLPQQAALSPQGVGVCAHMLLSTEAGSSSPSAAHNGNGNGGHTLNGNSAGNGVASAAPSFAHEARCSSRCVAVWLTRPPRLLGCSNPKGGQSH</sequence>
<gene>
    <name evidence="2" type="ORF">HaLaN_12091</name>
</gene>
<accession>A0A699YZS3</accession>